<keyword evidence="3" id="KW-1185">Reference proteome</keyword>
<evidence type="ECO:0000313" key="3">
    <source>
        <dbReference type="Proteomes" id="UP000683557"/>
    </source>
</evidence>
<organism evidence="2 3">
    <name type="scientific">Geomonas oryzisoli</name>
    <dbReference type="NCBI Taxonomy" id="2847992"/>
    <lineage>
        <taxon>Bacteria</taxon>
        <taxon>Pseudomonadati</taxon>
        <taxon>Thermodesulfobacteriota</taxon>
        <taxon>Desulfuromonadia</taxon>
        <taxon>Geobacterales</taxon>
        <taxon>Geobacteraceae</taxon>
        <taxon>Geomonas</taxon>
    </lineage>
</organism>
<dbReference type="InterPro" id="IPR001173">
    <property type="entry name" value="Glyco_trans_2-like"/>
</dbReference>
<dbReference type="PANTHER" id="PTHR22916:SF65">
    <property type="entry name" value="SLR1065 PROTEIN"/>
    <property type="match status" value="1"/>
</dbReference>
<gene>
    <name evidence="2" type="ORF">KP004_07770</name>
</gene>
<evidence type="ECO:0000259" key="1">
    <source>
        <dbReference type="Pfam" id="PF00535"/>
    </source>
</evidence>
<reference evidence="2 3" key="1">
    <citation type="submission" date="2021-06" db="EMBL/GenBank/DDBJ databases">
        <title>Gemonas diversity in paddy soil.</title>
        <authorList>
            <person name="Liu G."/>
        </authorList>
    </citation>
    <scope>NUCLEOTIDE SEQUENCE [LARGE SCALE GENOMIC DNA]</scope>
    <source>
        <strain evidence="2 3">RG10</strain>
    </source>
</reference>
<feature type="domain" description="Glycosyltransferase 2-like" evidence="1">
    <location>
        <begin position="4"/>
        <end position="130"/>
    </location>
</feature>
<dbReference type="EMBL" id="CP076723">
    <property type="protein sequence ID" value="QWV95064.1"/>
    <property type="molecule type" value="Genomic_DNA"/>
</dbReference>
<accession>A0ABX8JEJ3</accession>
<dbReference type="CDD" id="cd06433">
    <property type="entry name" value="GT_2_WfgS_like"/>
    <property type="match status" value="1"/>
</dbReference>
<dbReference type="Pfam" id="PF00535">
    <property type="entry name" value="Glycos_transf_2"/>
    <property type="match status" value="1"/>
</dbReference>
<dbReference type="RefSeq" id="WP_216801765.1">
    <property type="nucleotide sequence ID" value="NZ_CP076723.1"/>
</dbReference>
<evidence type="ECO:0000313" key="2">
    <source>
        <dbReference type="EMBL" id="QWV95064.1"/>
    </source>
</evidence>
<dbReference type="Proteomes" id="UP000683557">
    <property type="component" value="Chromosome"/>
</dbReference>
<name>A0ABX8JEJ3_9BACT</name>
<protein>
    <submittedName>
        <fullName evidence="2">Glycosyltransferase</fullName>
    </submittedName>
</protein>
<sequence>MKISVITICYNSARHIEKAMASVLAQSYPDLEYILVDGGSVDGTVDIIREHAARDARIKWVSEPDRGISDAMNKGVALATGEVIAHLHSDEYYLDREVLAEVAATFRRSPGALWATGGFHFVDSQGRFLKEIKVRRYCYRRLIHSNIILHPATFIQRDAFLAAGGFDLGVHYCMDYHLWLRLGAMGDPVPIRRAVACFGVHGGSRSLAQAEAAYAEELKVRLDFLKSRSMWQFPYRLEYQVKKRLNRLFVRRLFAAADAPPKEAP</sequence>
<proteinExistence type="predicted"/>
<dbReference type="PANTHER" id="PTHR22916">
    <property type="entry name" value="GLYCOSYLTRANSFERASE"/>
    <property type="match status" value="1"/>
</dbReference>